<dbReference type="EMBL" id="MN739604">
    <property type="protein sequence ID" value="QHT15264.1"/>
    <property type="molecule type" value="Genomic_DNA"/>
</dbReference>
<accession>A0A6C0DGD7</accession>
<proteinExistence type="predicted"/>
<name>A0A6C0DGD7_9ZZZZ</name>
<dbReference type="AlphaFoldDB" id="A0A6C0DGD7"/>
<organism evidence="1">
    <name type="scientific">viral metagenome</name>
    <dbReference type="NCBI Taxonomy" id="1070528"/>
    <lineage>
        <taxon>unclassified sequences</taxon>
        <taxon>metagenomes</taxon>
        <taxon>organismal metagenomes</taxon>
    </lineage>
</organism>
<sequence>MHVIYNFIKYNIYIILLLKYFNKGYKYLLRINEICHNMFIN</sequence>
<evidence type="ECO:0000313" key="1">
    <source>
        <dbReference type="EMBL" id="QHT15264.1"/>
    </source>
</evidence>
<reference evidence="1" key="1">
    <citation type="journal article" date="2020" name="Nature">
        <title>Giant virus diversity and host interactions through global metagenomics.</title>
        <authorList>
            <person name="Schulz F."/>
            <person name="Roux S."/>
            <person name="Paez-Espino D."/>
            <person name="Jungbluth S."/>
            <person name="Walsh D.A."/>
            <person name="Denef V.J."/>
            <person name="McMahon K.D."/>
            <person name="Konstantinidis K.T."/>
            <person name="Eloe-Fadrosh E.A."/>
            <person name="Kyrpides N.C."/>
            <person name="Woyke T."/>
        </authorList>
    </citation>
    <scope>NUCLEOTIDE SEQUENCE</scope>
    <source>
        <strain evidence="1">GVMAG-M-3300023174-144</strain>
    </source>
</reference>
<protein>
    <submittedName>
        <fullName evidence="1">Uncharacterized protein</fullName>
    </submittedName>
</protein>